<sequence>MNGAVFTLYRQGNLVAKDDEAQTQLDAIEAKRLVRIAEWEDDRRVRREVLRSDGEIPLTRQGLCLGGGTRGR</sequence>
<dbReference type="Proteomes" id="UP000182983">
    <property type="component" value="Unassembled WGS sequence"/>
</dbReference>
<evidence type="ECO:0000313" key="2">
    <source>
        <dbReference type="Proteomes" id="UP000182983"/>
    </source>
</evidence>
<keyword evidence="2" id="KW-1185">Reference proteome</keyword>
<dbReference type="AlphaFoldDB" id="A0A1H6HS03"/>
<reference evidence="2" key="1">
    <citation type="submission" date="2016-10" db="EMBL/GenBank/DDBJ databases">
        <authorList>
            <person name="Varghese N."/>
            <person name="Submissions S."/>
        </authorList>
    </citation>
    <scope>NUCLEOTIDE SEQUENCE [LARGE SCALE GENOMIC DNA]</scope>
    <source>
        <strain evidence="2">DSM 13234</strain>
    </source>
</reference>
<dbReference type="EMBL" id="FNWO01000007">
    <property type="protein sequence ID" value="SEH38621.1"/>
    <property type="molecule type" value="Genomic_DNA"/>
</dbReference>
<name>A0A1H6HS03_MAGFU</name>
<accession>A0A1H6HS03</accession>
<evidence type="ECO:0000313" key="1">
    <source>
        <dbReference type="EMBL" id="SEH38621.1"/>
    </source>
</evidence>
<protein>
    <submittedName>
        <fullName evidence="1">Uncharacterized protein</fullName>
    </submittedName>
</protein>
<proteinExistence type="predicted"/>
<gene>
    <name evidence="1" type="ORF">SAMN04244559_02078</name>
</gene>
<organism evidence="1 2">
    <name type="scientific">Magnetospirillum fulvum</name>
    <name type="common">Rhodospirillum fulvum</name>
    <dbReference type="NCBI Taxonomy" id="1082"/>
    <lineage>
        <taxon>Bacteria</taxon>
        <taxon>Pseudomonadati</taxon>
        <taxon>Pseudomonadota</taxon>
        <taxon>Alphaproteobacteria</taxon>
        <taxon>Rhodospirillales</taxon>
        <taxon>Rhodospirillaceae</taxon>
        <taxon>Magnetospirillum</taxon>
    </lineage>
</organism>